<proteinExistence type="predicted"/>
<protein>
    <submittedName>
        <fullName evidence="1">Uncharacterized protein</fullName>
    </submittedName>
</protein>
<gene>
    <name evidence="1" type="ORF">K435DRAFT_615332</name>
</gene>
<accession>A0A4V6T4U9</accession>
<feature type="non-terminal residue" evidence="1">
    <location>
        <position position="1"/>
    </location>
</feature>
<reference evidence="1 2" key="1">
    <citation type="journal article" date="2019" name="Nat. Ecol. Evol.">
        <title>Megaphylogeny resolves global patterns of mushroom evolution.</title>
        <authorList>
            <person name="Varga T."/>
            <person name="Krizsan K."/>
            <person name="Foldi C."/>
            <person name="Dima B."/>
            <person name="Sanchez-Garcia M."/>
            <person name="Sanchez-Ramirez S."/>
            <person name="Szollosi G.J."/>
            <person name="Szarkandi J.G."/>
            <person name="Papp V."/>
            <person name="Albert L."/>
            <person name="Andreopoulos W."/>
            <person name="Angelini C."/>
            <person name="Antonin V."/>
            <person name="Barry K.W."/>
            <person name="Bougher N.L."/>
            <person name="Buchanan P."/>
            <person name="Buyck B."/>
            <person name="Bense V."/>
            <person name="Catcheside P."/>
            <person name="Chovatia M."/>
            <person name="Cooper J."/>
            <person name="Damon W."/>
            <person name="Desjardin D."/>
            <person name="Finy P."/>
            <person name="Geml J."/>
            <person name="Haridas S."/>
            <person name="Hughes K."/>
            <person name="Justo A."/>
            <person name="Karasinski D."/>
            <person name="Kautmanova I."/>
            <person name="Kiss B."/>
            <person name="Kocsube S."/>
            <person name="Kotiranta H."/>
            <person name="LaButti K.M."/>
            <person name="Lechner B.E."/>
            <person name="Liimatainen K."/>
            <person name="Lipzen A."/>
            <person name="Lukacs Z."/>
            <person name="Mihaltcheva S."/>
            <person name="Morgado L.N."/>
            <person name="Niskanen T."/>
            <person name="Noordeloos M.E."/>
            <person name="Ohm R.A."/>
            <person name="Ortiz-Santana B."/>
            <person name="Ovrebo C."/>
            <person name="Racz N."/>
            <person name="Riley R."/>
            <person name="Savchenko A."/>
            <person name="Shiryaev A."/>
            <person name="Soop K."/>
            <person name="Spirin V."/>
            <person name="Szebenyi C."/>
            <person name="Tomsovsky M."/>
            <person name="Tulloss R.E."/>
            <person name="Uehling J."/>
            <person name="Grigoriev I.V."/>
            <person name="Vagvolgyi C."/>
            <person name="Papp T."/>
            <person name="Martin F.M."/>
            <person name="Miettinen O."/>
            <person name="Hibbett D.S."/>
            <person name="Nagy L.G."/>
        </authorList>
    </citation>
    <scope>NUCLEOTIDE SEQUENCE [LARGE SCALE GENOMIC DNA]</scope>
    <source>
        <strain evidence="1 2">CBS 962.96</strain>
    </source>
</reference>
<name>A0A4V6T4U9_DENBC</name>
<dbReference type="AlphaFoldDB" id="A0A4V6T4U9"/>
<evidence type="ECO:0000313" key="1">
    <source>
        <dbReference type="EMBL" id="THU75805.1"/>
    </source>
</evidence>
<dbReference type="Proteomes" id="UP000297245">
    <property type="component" value="Unassembled WGS sequence"/>
</dbReference>
<dbReference type="OrthoDB" id="3245961at2759"/>
<sequence>LLIGISTPELRKWVEGYQADRTFHPIISELSGNSDNLHGNSKYFLGDNGLLYFEDWNGNNKLCVPESLRIQVMKEVHDSITESAHGG</sequence>
<evidence type="ECO:0000313" key="2">
    <source>
        <dbReference type="Proteomes" id="UP000297245"/>
    </source>
</evidence>
<dbReference type="EMBL" id="ML181512">
    <property type="protein sequence ID" value="THU75805.1"/>
    <property type="molecule type" value="Genomic_DNA"/>
</dbReference>
<feature type="non-terminal residue" evidence="1">
    <location>
        <position position="87"/>
    </location>
</feature>
<keyword evidence="2" id="KW-1185">Reference proteome</keyword>
<dbReference type="Gene3D" id="1.10.340.70">
    <property type="match status" value="1"/>
</dbReference>
<organism evidence="1 2">
    <name type="scientific">Dendrothele bispora (strain CBS 962.96)</name>
    <dbReference type="NCBI Taxonomy" id="1314807"/>
    <lineage>
        <taxon>Eukaryota</taxon>
        <taxon>Fungi</taxon>
        <taxon>Dikarya</taxon>
        <taxon>Basidiomycota</taxon>
        <taxon>Agaricomycotina</taxon>
        <taxon>Agaricomycetes</taxon>
        <taxon>Agaricomycetidae</taxon>
        <taxon>Agaricales</taxon>
        <taxon>Agaricales incertae sedis</taxon>
        <taxon>Dendrothele</taxon>
    </lineage>
</organism>